<dbReference type="GeneID" id="65099937"/>
<evidence type="ECO:0000256" key="1">
    <source>
        <dbReference type="SAM" id="MobiDB-lite"/>
    </source>
</evidence>
<feature type="compositionally biased region" description="Pro residues" evidence="1">
    <location>
        <begin position="13"/>
        <end position="22"/>
    </location>
</feature>
<feature type="region of interest" description="Disordered" evidence="1">
    <location>
        <begin position="1"/>
        <end position="27"/>
    </location>
</feature>
<protein>
    <submittedName>
        <fullName evidence="2">Uncharacterized protein</fullName>
    </submittedName>
</protein>
<evidence type="ECO:0000313" key="2">
    <source>
        <dbReference type="EMBL" id="ATE87174.1"/>
    </source>
</evidence>
<dbReference type="Proteomes" id="UP000297192">
    <property type="component" value="Segment"/>
</dbReference>
<reference evidence="2" key="2">
    <citation type="journal article" date="2017" name="Sci. Rep.">
        <title>Characterization of a new member of Iridoviridae, Shrimp hemocyte iridescent virus (SHIV), found in white leg shrimp (Litopenaeus vannamei).</title>
        <authorList>
            <person name="Qiu L."/>
            <person name="Chen M.M."/>
            <person name="Wan X.Y."/>
            <person name="Li C."/>
            <person name="Zhang Q.L."/>
            <person name="Wang R.Y."/>
            <person name="Cheng D.Y."/>
            <person name="Dong X."/>
            <person name="Yang B."/>
            <person name="Wang X.H."/>
            <person name="Xiang J.H."/>
            <person name="Huang J."/>
        </authorList>
    </citation>
    <scope>NUCLEOTIDE SEQUENCE [LARGE SCALE GENOMIC DNA]</scope>
    <source>
        <strain evidence="2">20141215</strain>
    </source>
</reference>
<accession>A0A291B116</accession>
<dbReference type="RefSeq" id="YP_010084917.1">
    <property type="nucleotide sequence ID" value="NC_055165.1"/>
</dbReference>
<reference evidence="2" key="1">
    <citation type="journal article" date="2017" name="Arch. Virol.">
        <title>Complete genome sequence of shrimp hemocyte iridescent virus (SHIV) isolated from white leg shrimp, Litopenaeus vannamei.</title>
        <authorList>
            <person name="Qiu L."/>
            <person name="Chen M.M."/>
            <person name="Wang R.Y."/>
            <person name="Wan X.Y."/>
            <person name="Li C."/>
            <person name="Zhang Q.L."/>
            <person name="Dong X."/>
            <person name="Yang B."/>
            <person name="Xiang J.H."/>
            <person name="Huang J."/>
        </authorList>
    </citation>
    <scope>NUCLEOTIDE SEQUENCE [LARGE SCALE GENOMIC DNA]</scope>
    <source>
        <strain evidence="2">20141215</strain>
    </source>
</reference>
<proteinExistence type="predicted"/>
<evidence type="ECO:0000313" key="3">
    <source>
        <dbReference type="Proteomes" id="UP000297192"/>
    </source>
</evidence>
<sequence>MFVKNIFGKPKSKPQPQPPPTVHNPGPDELVDAKILQRFSELTNAVNAAFEEIFEYDLYDDEDDYQAANEPLVDFIGKASDLIEEYETPTLNLHEEDPDYFTWRNFSFIISVFNMLSEVGLHLVYEANKISEPTGLKLTVLKYEDVFTDYRKFMKKMICEMKL</sequence>
<dbReference type="EMBL" id="MF599468">
    <property type="protein sequence ID" value="ATE87174.1"/>
    <property type="molecule type" value="Genomic_DNA"/>
</dbReference>
<keyword evidence="3" id="KW-1185">Reference proteome</keyword>
<dbReference type="KEGG" id="vg:65099937"/>
<name>A0A291B116_9VIRU</name>
<organism evidence="2">
    <name type="scientific">Shrimp hemocyte iridescent virus</name>
    <dbReference type="NCBI Taxonomy" id="2039780"/>
    <lineage>
        <taxon>Viruses</taxon>
        <taxon>Varidnaviria</taxon>
        <taxon>Bamfordvirae</taxon>
        <taxon>Nucleocytoviricota</taxon>
        <taxon>Megaviricetes</taxon>
        <taxon>Pimascovirales</taxon>
        <taxon>Pimascovirales incertae sedis</taxon>
        <taxon>Iridoviridae</taxon>
        <taxon>Betairidovirinae</taxon>
        <taxon>Decapodiridovirus</taxon>
        <taxon>Decapodiridovirus litopenaeus1</taxon>
        <taxon>Decapod iridescent virus 1</taxon>
    </lineage>
</organism>
<gene>
    <name evidence="2" type="primary">165L</name>
</gene>